<protein>
    <recommendedName>
        <fullName evidence="1">BURP domain-containing protein</fullName>
    </recommendedName>
</protein>
<organism evidence="2 3">
    <name type="scientific">Stylosanthes scabra</name>
    <dbReference type="NCBI Taxonomy" id="79078"/>
    <lineage>
        <taxon>Eukaryota</taxon>
        <taxon>Viridiplantae</taxon>
        <taxon>Streptophyta</taxon>
        <taxon>Embryophyta</taxon>
        <taxon>Tracheophyta</taxon>
        <taxon>Spermatophyta</taxon>
        <taxon>Magnoliopsida</taxon>
        <taxon>eudicotyledons</taxon>
        <taxon>Gunneridae</taxon>
        <taxon>Pentapetalae</taxon>
        <taxon>rosids</taxon>
        <taxon>fabids</taxon>
        <taxon>Fabales</taxon>
        <taxon>Fabaceae</taxon>
        <taxon>Papilionoideae</taxon>
        <taxon>50 kb inversion clade</taxon>
        <taxon>dalbergioids sensu lato</taxon>
        <taxon>Dalbergieae</taxon>
        <taxon>Pterocarpus clade</taxon>
        <taxon>Stylosanthes</taxon>
    </lineage>
</organism>
<sequence>MKGEDKYCATSLESLMDFAISKLGRNIRLLSTEFQRETQDRQYSVATEGAKEIDGEKAMVCHKLDYPCAVFFCHKIIKTRTYSVPLVANNDGTNVKAIAVCHTDTSNWPSNSAAMEMLNTKPGANPICHFLYTDSLIWLPQFSSLKEDM</sequence>
<gene>
    <name evidence="2" type="ORF">PIB30_069454</name>
</gene>
<dbReference type="PANTHER" id="PTHR31236">
    <property type="entry name" value="BURP DOMAIN PROTEIN USPL1-LIKE"/>
    <property type="match status" value="1"/>
</dbReference>
<dbReference type="PANTHER" id="PTHR31236:SF2">
    <property type="entry name" value="BURP DOMAIN PROTEIN RD22"/>
    <property type="match status" value="1"/>
</dbReference>
<feature type="domain" description="BURP" evidence="1">
    <location>
        <begin position="1"/>
        <end position="141"/>
    </location>
</feature>
<name>A0ABU6RN64_9FABA</name>
<evidence type="ECO:0000313" key="2">
    <source>
        <dbReference type="EMBL" id="MED6125542.1"/>
    </source>
</evidence>
<dbReference type="SMART" id="SM01045">
    <property type="entry name" value="BURP"/>
    <property type="match status" value="1"/>
</dbReference>
<comment type="caution">
    <text evidence="2">The sequence shown here is derived from an EMBL/GenBank/DDBJ whole genome shotgun (WGS) entry which is preliminary data.</text>
</comment>
<dbReference type="InterPro" id="IPR004873">
    <property type="entry name" value="BURP_dom"/>
</dbReference>
<proteinExistence type="predicted"/>
<reference evidence="2 3" key="1">
    <citation type="journal article" date="2023" name="Plants (Basel)">
        <title>Bridging the Gap: Combining Genomics and Transcriptomics Approaches to Understand Stylosanthes scabra, an Orphan Legume from the Brazilian Caatinga.</title>
        <authorList>
            <person name="Ferreira-Neto J.R.C."/>
            <person name="da Silva M.D."/>
            <person name="Binneck E."/>
            <person name="de Melo N.F."/>
            <person name="da Silva R.H."/>
            <person name="de Melo A.L.T.M."/>
            <person name="Pandolfi V."/>
            <person name="Bustamante F.O."/>
            <person name="Brasileiro-Vidal A.C."/>
            <person name="Benko-Iseppon A.M."/>
        </authorList>
    </citation>
    <scope>NUCLEOTIDE SEQUENCE [LARGE SCALE GENOMIC DNA]</scope>
    <source>
        <tissue evidence="2">Leaves</tissue>
    </source>
</reference>
<dbReference type="Pfam" id="PF03181">
    <property type="entry name" value="BURP"/>
    <property type="match status" value="1"/>
</dbReference>
<dbReference type="InterPro" id="IPR044816">
    <property type="entry name" value="BURP"/>
</dbReference>
<dbReference type="Proteomes" id="UP001341840">
    <property type="component" value="Unassembled WGS sequence"/>
</dbReference>
<accession>A0ABU6RN64</accession>
<evidence type="ECO:0000259" key="1">
    <source>
        <dbReference type="PROSITE" id="PS51277"/>
    </source>
</evidence>
<keyword evidence="3" id="KW-1185">Reference proteome</keyword>
<dbReference type="PROSITE" id="PS51277">
    <property type="entry name" value="BURP"/>
    <property type="match status" value="1"/>
</dbReference>
<evidence type="ECO:0000313" key="3">
    <source>
        <dbReference type="Proteomes" id="UP001341840"/>
    </source>
</evidence>
<dbReference type="EMBL" id="JASCZI010030971">
    <property type="protein sequence ID" value="MED6125542.1"/>
    <property type="molecule type" value="Genomic_DNA"/>
</dbReference>